<evidence type="ECO:0000313" key="2">
    <source>
        <dbReference type="Proteomes" id="UP001596378"/>
    </source>
</evidence>
<keyword evidence="2" id="KW-1185">Reference proteome</keyword>
<protein>
    <recommendedName>
        <fullName evidence="3">Tetratricopeptide repeat protein</fullName>
    </recommendedName>
</protein>
<dbReference type="RefSeq" id="WP_378052472.1">
    <property type="nucleotide sequence ID" value="NZ_JBHMDN010000055.1"/>
</dbReference>
<sequence>MKDMERKDEMRGAAEKSAEAAYAARLANVIRRLGNRGGLPPLLPDGPWHPGIDDELADLPPEWLAGGRTDGVPSAVAYLAALHLWNDNLGRAHDRVERLETPTGMLVHGIIHRREGDFDNANYWFRRAGNHPAYHGLQARAAAFLGEHPIASGPAREVADQIAAQGSWNPYLLTTAVAMLARRIGDDEARGKLEYVQQLELEAVLRYLEGNLGALRDD</sequence>
<comment type="caution">
    <text evidence="1">The sequence shown here is derived from an EMBL/GenBank/DDBJ whole genome shotgun (WGS) entry which is preliminary data.</text>
</comment>
<dbReference type="Proteomes" id="UP001596378">
    <property type="component" value="Unassembled WGS sequence"/>
</dbReference>
<evidence type="ECO:0000313" key="1">
    <source>
        <dbReference type="EMBL" id="MFC7148671.1"/>
    </source>
</evidence>
<name>A0ABW2F628_9BACL</name>
<organism evidence="1 2">
    <name type="scientific">Cohnella cellulosilytica</name>
    <dbReference type="NCBI Taxonomy" id="986710"/>
    <lineage>
        <taxon>Bacteria</taxon>
        <taxon>Bacillati</taxon>
        <taxon>Bacillota</taxon>
        <taxon>Bacilli</taxon>
        <taxon>Bacillales</taxon>
        <taxon>Paenibacillaceae</taxon>
        <taxon>Cohnella</taxon>
    </lineage>
</organism>
<gene>
    <name evidence="1" type="ORF">ACFQMJ_09060</name>
</gene>
<proteinExistence type="predicted"/>
<dbReference type="EMBL" id="JBHTAI010000005">
    <property type="protein sequence ID" value="MFC7148671.1"/>
    <property type="molecule type" value="Genomic_DNA"/>
</dbReference>
<accession>A0ABW2F628</accession>
<reference evidence="2" key="1">
    <citation type="journal article" date="2019" name="Int. J. Syst. Evol. Microbiol.">
        <title>The Global Catalogue of Microorganisms (GCM) 10K type strain sequencing project: providing services to taxonomists for standard genome sequencing and annotation.</title>
        <authorList>
            <consortium name="The Broad Institute Genomics Platform"/>
            <consortium name="The Broad Institute Genome Sequencing Center for Infectious Disease"/>
            <person name="Wu L."/>
            <person name="Ma J."/>
        </authorList>
    </citation>
    <scope>NUCLEOTIDE SEQUENCE [LARGE SCALE GENOMIC DNA]</scope>
    <source>
        <strain evidence="2">KCTC 12907</strain>
    </source>
</reference>
<evidence type="ECO:0008006" key="3">
    <source>
        <dbReference type="Google" id="ProtNLM"/>
    </source>
</evidence>